<evidence type="ECO:0000256" key="1">
    <source>
        <dbReference type="SAM" id="Phobius"/>
    </source>
</evidence>
<accession>Q01XM2</accession>
<feature type="transmembrane region" description="Helical" evidence="1">
    <location>
        <begin position="399"/>
        <end position="417"/>
    </location>
</feature>
<gene>
    <name evidence="3" type="ordered locus">Acid_4634</name>
</gene>
<feature type="domain" description="Glycosyltransferase RgtA/B/C/D-like" evidence="2">
    <location>
        <begin position="97"/>
        <end position="248"/>
    </location>
</feature>
<feature type="transmembrane region" description="Helical" evidence="1">
    <location>
        <begin position="200"/>
        <end position="223"/>
    </location>
</feature>
<name>Q01XM2_SOLUE</name>
<feature type="transmembrane region" description="Helical" evidence="1">
    <location>
        <begin position="144"/>
        <end position="167"/>
    </location>
</feature>
<dbReference type="Pfam" id="PF13231">
    <property type="entry name" value="PMT_2"/>
    <property type="match status" value="1"/>
</dbReference>
<dbReference type="InterPro" id="IPR038731">
    <property type="entry name" value="RgtA/B/C-like"/>
</dbReference>
<dbReference type="OrthoDB" id="10015892at2"/>
<sequence>MVQEYSRDEAQQSSEFSYQSVVRWSLFAWLGVAIVLTGINASHAIPSFYSYKHGWISAHFSVGARTFANFGITAFGGVPVVNNPPFGVVTEAYLHWPPVFNFLLAAVYCVFGVSEASSHALMFVLLAVNTLLLGLLVHRCFGFIAAQFACLTWLGCGVVGTYAHLVWNDHLMMAFVFLSLLGFINASSSTRWAVVGASSYALAIATSWEAVPIFPGLLALSLWIGDKGKIRLAGIYALIGVAVPALILVNSAHFYPQQVAELWQRALFRMGLAHEYVSAYATGSHRQFALPSAFTVIRTIVQRHFDLIGILPLAAVAWLLASTVDSGRDRRHDDGLVVFAGLVSMWWLWVIVFHSHIFIHDCHIYDALPAAAFAAGAVGQALVCLVDRLLAGKAWSRKVLVVVVIPLILLAPLASAARNSTRFIRRGTEAHLEEPEAFSEVQFGLDLLRNTEPGAVVITPDENMVPVYYSQRHHVQGVNSDQDVQAALVHAVKNFPGSPLYLAIPTASAQLFPASLAKGQLVGRYSGMTLVRVGR</sequence>
<feature type="transmembrane region" description="Helical" evidence="1">
    <location>
        <begin position="62"/>
        <end position="81"/>
    </location>
</feature>
<dbReference type="EMBL" id="CP000473">
    <property type="protein sequence ID" value="ABJ85593.1"/>
    <property type="molecule type" value="Genomic_DNA"/>
</dbReference>
<keyword evidence="1" id="KW-0812">Transmembrane</keyword>
<dbReference type="eggNOG" id="COG1807">
    <property type="taxonomic scope" value="Bacteria"/>
</dbReference>
<keyword evidence="1" id="KW-0472">Membrane</keyword>
<keyword evidence="1" id="KW-1133">Transmembrane helix</keyword>
<proteinExistence type="predicted"/>
<feature type="transmembrane region" description="Helical" evidence="1">
    <location>
        <begin position="336"/>
        <end position="355"/>
    </location>
</feature>
<reference evidence="3" key="1">
    <citation type="submission" date="2006-10" db="EMBL/GenBank/DDBJ databases">
        <title>Complete sequence of Solibacter usitatus Ellin6076.</title>
        <authorList>
            <consortium name="US DOE Joint Genome Institute"/>
            <person name="Copeland A."/>
            <person name="Lucas S."/>
            <person name="Lapidus A."/>
            <person name="Barry K."/>
            <person name="Detter J.C."/>
            <person name="Glavina del Rio T."/>
            <person name="Hammon N."/>
            <person name="Israni S."/>
            <person name="Dalin E."/>
            <person name="Tice H."/>
            <person name="Pitluck S."/>
            <person name="Thompson L.S."/>
            <person name="Brettin T."/>
            <person name="Bruce D."/>
            <person name="Han C."/>
            <person name="Tapia R."/>
            <person name="Gilna P."/>
            <person name="Schmutz J."/>
            <person name="Larimer F."/>
            <person name="Land M."/>
            <person name="Hauser L."/>
            <person name="Kyrpides N."/>
            <person name="Mikhailova N."/>
            <person name="Janssen P.H."/>
            <person name="Kuske C.R."/>
            <person name="Richardson P."/>
        </authorList>
    </citation>
    <scope>NUCLEOTIDE SEQUENCE</scope>
    <source>
        <strain evidence="3">Ellin6076</strain>
    </source>
</reference>
<feature type="transmembrane region" description="Helical" evidence="1">
    <location>
        <begin position="174"/>
        <end position="194"/>
    </location>
</feature>
<protein>
    <recommendedName>
        <fullName evidence="2">Glycosyltransferase RgtA/B/C/D-like domain-containing protein</fullName>
    </recommendedName>
</protein>
<evidence type="ECO:0000259" key="2">
    <source>
        <dbReference type="Pfam" id="PF13231"/>
    </source>
</evidence>
<dbReference type="HOGENOM" id="CLU_508888_0_0_0"/>
<feature type="transmembrane region" description="Helical" evidence="1">
    <location>
        <begin position="120"/>
        <end position="138"/>
    </location>
</feature>
<feature type="transmembrane region" description="Helical" evidence="1">
    <location>
        <begin position="307"/>
        <end position="324"/>
    </location>
</feature>
<organism evidence="3">
    <name type="scientific">Solibacter usitatus (strain Ellin6076)</name>
    <dbReference type="NCBI Taxonomy" id="234267"/>
    <lineage>
        <taxon>Bacteria</taxon>
        <taxon>Pseudomonadati</taxon>
        <taxon>Acidobacteriota</taxon>
        <taxon>Terriglobia</taxon>
        <taxon>Bryobacterales</taxon>
        <taxon>Solibacteraceae</taxon>
        <taxon>Candidatus Solibacter</taxon>
    </lineage>
</organism>
<dbReference type="InParanoid" id="Q01XM2"/>
<evidence type="ECO:0000313" key="3">
    <source>
        <dbReference type="EMBL" id="ABJ85593.1"/>
    </source>
</evidence>
<dbReference type="KEGG" id="sus:Acid_4634"/>
<feature type="transmembrane region" description="Helical" evidence="1">
    <location>
        <begin position="93"/>
        <end position="113"/>
    </location>
</feature>
<dbReference type="AlphaFoldDB" id="Q01XM2"/>
<feature type="transmembrane region" description="Helical" evidence="1">
    <location>
        <begin position="26"/>
        <end position="50"/>
    </location>
</feature>
<dbReference type="STRING" id="234267.Acid_4634"/>
<feature type="transmembrane region" description="Helical" evidence="1">
    <location>
        <begin position="235"/>
        <end position="255"/>
    </location>
</feature>
<feature type="transmembrane region" description="Helical" evidence="1">
    <location>
        <begin position="367"/>
        <end position="387"/>
    </location>
</feature>